<dbReference type="PROSITE" id="PS50404">
    <property type="entry name" value="GST_NTER"/>
    <property type="match status" value="1"/>
</dbReference>
<name>A0A164Y3V4_9AGAM</name>
<protein>
    <recommendedName>
        <fullName evidence="1">GST N-terminal domain-containing protein</fullName>
    </recommendedName>
</protein>
<dbReference type="AlphaFoldDB" id="A0A164Y3V4"/>
<dbReference type="OrthoDB" id="4951845at2759"/>
<feature type="domain" description="GST N-terminal" evidence="1">
    <location>
        <begin position="15"/>
        <end position="110"/>
    </location>
</feature>
<dbReference type="InterPro" id="IPR036249">
    <property type="entry name" value="Thioredoxin-like_sf"/>
</dbReference>
<sequence length="262" mass="28907">MSSQLLPITLYDIPSRNAAYGNTWSPNMWKTRYALNFKGLPHKTSWVAFPDVAAKMQSIGAPPSDKAADGSPIYTCPTLSDPNPSSSSPALITDSWLIALYLDKTYPSPSPLFPASSALLQETWIEKYETLAIGPVEELLVGLVSKQLSDASIPYFVETREKAFGKKIDDFCPVGPERDAALAAMQEGLGKVAELLDKNGDGKEKLFCTGDEPVYADLVFASSLIWIKIVAEEEVWSKVKSWHGGRWERLLDAVHEKYGKVY</sequence>
<dbReference type="Gene3D" id="1.20.1050.10">
    <property type="match status" value="1"/>
</dbReference>
<gene>
    <name evidence="2" type="ORF">SISNIDRAFT_407626</name>
</gene>
<reference evidence="2 3" key="1">
    <citation type="journal article" date="2016" name="Mol. Biol. Evol.">
        <title>Comparative Genomics of Early-Diverging Mushroom-Forming Fungi Provides Insights into the Origins of Lignocellulose Decay Capabilities.</title>
        <authorList>
            <person name="Nagy L.G."/>
            <person name="Riley R."/>
            <person name="Tritt A."/>
            <person name="Adam C."/>
            <person name="Daum C."/>
            <person name="Floudas D."/>
            <person name="Sun H."/>
            <person name="Yadav J.S."/>
            <person name="Pangilinan J."/>
            <person name="Larsson K.H."/>
            <person name="Matsuura K."/>
            <person name="Barry K."/>
            <person name="Labutti K."/>
            <person name="Kuo R."/>
            <person name="Ohm R.A."/>
            <person name="Bhattacharya S.S."/>
            <person name="Shirouzu T."/>
            <person name="Yoshinaga Y."/>
            <person name="Martin F.M."/>
            <person name="Grigoriev I.V."/>
            <person name="Hibbett D.S."/>
        </authorList>
    </citation>
    <scope>NUCLEOTIDE SEQUENCE [LARGE SCALE GENOMIC DNA]</scope>
    <source>
        <strain evidence="2 3">HHB9708</strain>
    </source>
</reference>
<evidence type="ECO:0000259" key="1">
    <source>
        <dbReference type="PROSITE" id="PS50404"/>
    </source>
</evidence>
<organism evidence="2 3">
    <name type="scientific">Sistotremastrum niveocremeum HHB9708</name>
    <dbReference type="NCBI Taxonomy" id="1314777"/>
    <lineage>
        <taxon>Eukaryota</taxon>
        <taxon>Fungi</taxon>
        <taxon>Dikarya</taxon>
        <taxon>Basidiomycota</taxon>
        <taxon>Agaricomycotina</taxon>
        <taxon>Agaricomycetes</taxon>
        <taxon>Sistotremastrales</taxon>
        <taxon>Sistotremastraceae</taxon>
        <taxon>Sertulicium</taxon>
        <taxon>Sertulicium niveocremeum</taxon>
    </lineage>
</organism>
<dbReference type="EMBL" id="KV419399">
    <property type="protein sequence ID" value="KZS96554.1"/>
    <property type="molecule type" value="Genomic_DNA"/>
</dbReference>
<dbReference type="InterPro" id="IPR004045">
    <property type="entry name" value="Glutathione_S-Trfase_N"/>
</dbReference>
<dbReference type="Gene3D" id="3.40.30.10">
    <property type="entry name" value="Glutaredoxin"/>
    <property type="match status" value="1"/>
</dbReference>
<accession>A0A164Y3V4</accession>
<dbReference type="STRING" id="1314777.A0A164Y3V4"/>
<dbReference type="Pfam" id="PF22041">
    <property type="entry name" value="GST_C_7"/>
    <property type="match status" value="1"/>
</dbReference>
<dbReference type="InterPro" id="IPR054416">
    <property type="entry name" value="GST_UstS-like_C"/>
</dbReference>
<proteinExistence type="predicted"/>
<dbReference type="Pfam" id="PF13409">
    <property type="entry name" value="GST_N_2"/>
    <property type="match status" value="1"/>
</dbReference>
<evidence type="ECO:0000313" key="3">
    <source>
        <dbReference type="Proteomes" id="UP000076722"/>
    </source>
</evidence>
<dbReference type="SUPFAM" id="SSF47616">
    <property type="entry name" value="GST C-terminal domain-like"/>
    <property type="match status" value="1"/>
</dbReference>
<dbReference type="InterPro" id="IPR036282">
    <property type="entry name" value="Glutathione-S-Trfase_C_sf"/>
</dbReference>
<evidence type="ECO:0000313" key="2">
    <source>
        <dbReference type="EMBL" id="KZS96554.1"/>
    </source>
</evidence>
<keyword evidence="3" id="KW-1185">Reference proteome</keyword>
<dbReference type="SUPFAM" id="SSF52833">
    <property type="entry name" value="Thioredoxin-like"/>
    <property type="match status" value="1"/>
</dbReference>
<dbReference type="Proteomes" id="UP000076722">
    <property type="component" value="Unassembled WGS sequence"/>
</dbReference>